<evidence type="ECO:0000313" key="2">
    <source>
        <dbReference type="Proteomes" id="UP001066276"/>
    </source>
</evidence>
<dbReference type="AlphaFoldDB" id="A0AAV7R538"/>
<accession>A0AAV7R538</accession>
<organism evidence="1 2">
    <name type="scientific">Pleurodeles waltl</name>
    <name type="common">Iberian ribbed newt</name>
    <dbReference type="NCBI Taxonomy" id="8319"/>
    <lineage>
        <taxon>Eukaryota</taxon>
        <taxon>Metazoa</taxon>
        <taxon>Chordata</taxon>
        <taxon>Craniata</taxon>
        <taxon>Vertebrata</taxon>
        <taxon>Euteleostomi</taxon>
        <taxon>Amphibia</taxon>
        <taxon>Batrachia</taxon>
        <taxon>Caudata</taxon>
        <taxon>Salamandroidea</taxon>
        <taxon>Salamandridae</taxon>
        <taxon>Pleurodelinae</taxon>
        <taxon>Pleurodeles</taxon>
    </lineage>
</organism>
<dbReference type="EMBL" id="JANPWB010000010">
    <property type="protein sequence ID" value="KAJ1145888.1"/>
    <property type="molecule type" value="Genomic_DNA"/>
</dbReference>
<reference evidence="1" key="1">
    <citation type="journal article" date="2022" name="bioRxiv">
        <title>Sequencing and chromosome-scale assembly of the giantPleurodeles waltlgenome.</title>
        <authorList>
            <person name="Brown T."/>
            <person name="Elewa A."/>
            <person name="Iarovenko S."/>
            <person name="Subramanian E."/>
            <person name="Araus A.J."/>
            <person name="Petzold A."/>
            <person name="Susuki M."/>
            <person name="Suzuki K.-i.T."/>
            <person name="Hayashi T."/>
            <person name="Toyoda A."/>
            <person name="Oliveira C."/>
            <person name="Osipova E."/>
            <person name="Leigh N.D."/>
            <person name="Simon A."/>
            <person name="Yun M.H."/>
        </authorList>
    </citation>
    <scope>NUCLEOTIDE SEQUENCE</scope>
    <source>
        <strain evidence="1">20211129_DDA</strain>
        <tissue evidence="1">Liver</tissue>
    </source>
</reference>
<gene>
    <name evidence="1" type="ORF">NDU88_012171</name>
</gene>
<sequence length="107" mass="11249">MVGTESMWWHTLWGLGVHSRGYNGSNGATSWCQAPLELRRSRSAAAHNPLQGNGESVSTIRKTMAVVTGEAGKAGDMAGDAAEADGGAVWRQELGEVARIPGIEKGE</sequence>
<comment type="caution">
    <text evidence="1">The sequence shown here is derived from an EMBL/GenBank/DDBJ whole genome shotgun (WGS) entry which is preliminary data.</text>
</comment>
<name>A0AAV7R538_PLEWA</name>
<dbReference type="Proteomes" id="UP001066276">
    <property type="component" value="Chromosome 6"/>
</dbReference>
<proteinExistence type="predicted"/>
<evidence type="ECO:0000313" key="1">
    <source>
        <dbReference type="EMBL" id="KAJ1145888.1"/>
    </source>
</evidence>
<protein>
    <submittedName>
        <fullName evidence="1">Uncharacterized protein</fullName>
    </submittedName>
</protein>
<keyword evidence="2" id="KW-1185">Reference proteome</keyword>